<reference evidence="1 2" key="1">
    <citation type="submission" date="2018-02" db="EMBL/GenBank/DDBJ databases">
        <title>Genomic Encyclopedia of Archaeal and Bacterial Type Strains, Phase II (KMG-II): from individual species to whole genera.</title>
        <authorList>
            <person name="Goeker M."/>
        </authorList>
    </citation>
    <scope>NUCLEOTIDE SEQUENCE [LARGE SCALE GENOMIC DNA]</scope>
    <source>
        <strain evidence="1 2">YU 961-1</strain>
    </source>
</reference>
<dbReference type="RefSeq" id="WP_104482432.1">
    <property type="nucleotide sequence ID" value="NZ_CP154825.1"/>
</dbReference>
<evidence type="ECO:0000313" key="2">
    <source>
        <dbReference type="Proteomes" id="UP000239203"/>
    </source>
</evidence>
<dbReference type="Proteomes" id="UP000239203">
    <property type="component" value="Unassembled WGS sequence"/>
</dbReference>
<protein>
    <submittedName>
        <fullName evidence="1">Uncharacterized protein</fullName>
    </submittedName>
</protein>
<comment type="caution">
    <text evidence="1">The sequence shown here is derived from an EMBL/GenBank/DDBJ whole genome shotgun (WGS) entry which is preliminary data.</text>
</comment>
<organism evidence="1 2">
    <name type="scientific">Actinokineospora auranticolor</name>
    <dbReference type="NCBI Taxonomy" id="155976"/>
    <lineage>
        <taxon>Bacteria</taxon>
        <taxon>Bacillati</taxon>
        <taxon>Actinomycetota</taxon>
        <taxon>Actinomycetes</taxon>
        <taxon>Pseudonocardiales</taxon>
        <taxon>Pseudonocardiaceae</taxon>
        <taxon>Actinokineospora</taxon>
    </lineage>
</organism>
<name>A0A2S6GF42_9PSEU</name>
<sequence>MVLPRALATDAEHEYLVRFTFTDRVTMSPYYFCTPRYPCARFDLHVRFDRDRLPGKVWRIDGGYPIEVDDVTSPRHPLDVDPAGEVHLAFTNLIPRLSFGAAWQD</sequence>
<keyword evidence="2" id="KW-1185">Reference proteome</keyword>
<dbReference type="EMBL" id="PTIX01000024">
    <property type="protein sequence ID" value="PPK63820.1"/>
    <property type="molecule type" value="Genomic_DNA"/>
</dbReference>
<dbReference type="AlphaFoldDB" id="A0A2S6GF42"/>
<evidence type="ECO:0000313" key="1">
    <source>
        <dbReference type="EMBL" id="PPK63820.1"/>
    </source>
</evidence>
<accession>A0A2S6GF42</accession>
<dbReference type="OrthoDB" id="3805675at2"/>
<proteinExistence type="predicted"/>
<gene>
    <name evidence="1" type="ORF">CLV40_12464</name>
</gene>